<protein>
    <submittedName>
        <fullName evidence="1">Uncharacterized protein</fullName>
    </submittedName>
</protein>
<comment type="caution">
    <text evidence="1">The sequence shown here is derived from an EMBL/GenBank/DDBJ whole genome shotgun (WGS) entry which is preliminary data.</text>
</comment>
<gene>
    <name evidence="1" type="ORF">D9548_14485</name>
</gene>
<accession>A0A3L7DB25</accession>
<dbReference type="AlphaFoldDB" id="A0A3L7DB25"/>
<dbReference type="Proteomes" id="UP000266922">
    <property type="component" value="Unassembled WGS sequence"/>
</dbReference>
<dbReference type="RefSeq" id="WP_121650183.1">
    <property type="nucleotide sequence ID" value="NZ_RCTI01000088.1"/>
</dbReference>
<reference evidence="1 2" key="1">
    <citation type="submission" date="2018-10" db="EMBL/GenBank/DDBJ databases">
        <title>Geobacillus stearothermophilus in processing lines of powdered infant formula.</title>
        <authorList>
            <person name="Rhee M.S."/>
            <person name="Choi I.-G."/>
            <person name="Cho T.J."/>
            <person name="Park B."/>
        </authorList>
    </citation>
    <scope>NUCLEOTIDE SEQUENCE [LARGE SCALE GENOMIC DNA]</scope>
    <source>
        <strain evidence="1 2">FHS-PPGT130</strain>
    </source>
</reference>
<evidence type="ECO:0000313" key="2">
    <source>
        <dbReference type="Proteomes" id="UP000266922"/>
    </source>
</evidence>
<evidence type="ECO:0000313" key="1">
    <source>
        <dbReference type="EMBL" id="RLQ12971.1"/>
    </source>
</evidence>
<dbReference type="EMBL" id="RCTJ01000086">
    <property type="protein sequence ID" value="RLQ12971.1"/>
    <property type="molecule type" value="Genomic_DNA"/>
</dbReference>
<organism evidence="1 2">
    <name type="scientific">Geobacillus stearothermophilus</name>
    <name type="common">Bacillus stearothermophilus</name>
    <dbReference type="NCBI Taxonomy" id="1422"/>
    <lineage>
        <taxon>Bacteria</taxon>
        <taxon>Bacillati</taxon>
        <taxon>Bacillota</taxon>
        <taxon>Bacilli</taxon>
        <taxon>Bacillales</taxon>
        <taxon>Anoxybacillaceae</taxon>
        <taxon>Geobacillus</taxon>
    </lineage>
</organism>
<name>A0A3L7DB25_GEOSE</name>
<proteinExistence type="predicted"/>
<sequence length="204" mass="23922">MSEKELFEVEIETINKCFEQLVDTFNNFFQGVEINEAHIGRFKKEQGRMKQFADGISALQKQWEDYQQHIIDIKLIVNRTSLEVDHHNGIVRILTEDLRTAKINSNVLSIDLFRDIVLCTVEQFTSGRRNPKPIDIATLMEDEIRSRSRYDSKDSQRVLVYRVFLVLQNENADILTQTVDGEFNLNKSVDEVKEWLDRVLSENR</sequence>